<dbReference type="AlphaFoldDB" id="A0A2K8KVM7"/>
<evidence type="ECO:0000256" key="5">
    <source>
        <dbReference type="RuleBase" id="RU000660"/>
    </source>
</evidence>
<comment type="subunit">
    <text evidence="4">Part of the 50S ribosomal subunit. Contacts protein L32.</text>
</comment>
<proteinExistence type="inferred from homology"/>
<dbReference type="GO" id="GO:0006412">
    <property type="term" value="P:translation"/>
    <property type="evidence" value="ECO:0007669"/>
    <property type="project" value="UniProtKB-UniRule"/>
</dbReference>
<dbReference type="OrthoDB" id="5297054at2"/>
<dbReference type="RefSeq" id="WP_100276778.1">
    <property type="nucleotide sequence ID" value="NZ_CP018799.1"/>
</dbReference>
<dbReference type="PROSITE" id="PS01167">
    <property type="entry name" value="RIBOSOMAL_L17"/>
    <property type="match status" value="1"/>
</dbReference>
<dbReference type="InterPro" id="IPR036373">
    <property type="entry name" value="Ribosomal_bL17_sf"/>
</dbReference>
<dbReference type="PANTHER" id="PTHR14413:SF16">
    <property type="entry name" value="LARGE RIBOSOMAL SUBUNIT PROTEIN BL17M"/>
    <property type="match status" value="1"/>
</dbReference>
<name>A0A2K8KVM7_MARES</name>
<evidence type="ECO:0000313" key="7">
    <source>
        <dbReference type="Proteomes" id="UP000231701"/>
    </source>
</evidence>
<evidence type="ECO:0000256" key="2">
    <source>
        <dbReference type="ARBA" id="ARBA00022980"/>
    </source>
</evidence>
<gene>
    <name evidence="4" type="primary">rplQ</name>
    <name evidence="6" type="ORF">Ga0123461_0361</name>
</gene>
<dbReference type="Pfam" id="PF01196">
    <property type="entry name" value="Ribosomal_L17"/>
    <property type="match status" value="1"/>
</dbReference>
<dbReference type="SUPFAM" id="SSF64263">
    <property type="entry name" value="Prokaryotic ribosomal protein L17"/>
    <property type="match status" value="1"/>
</dbReference>
<keyword evidence="3 4" id="KW-0687">Ribonucleoprotein</keyword>
<dbReference type="InterPro" id="IPR000456">
    <property type="entry name" value="Ribosomal_bL17"/>
</dbReference>
<reference evidence="6 7" key="1">
    <citation type="submission" date="2016-12" db="EMBL/GenBank/DDBJ databases">
        <title>Isolation and genomic insights into novel planktonic Zetaproteobacteria from stratified waters of the Chesapeake Bay.</title>
        <authorList>
            <person name="McAllister S.M."/>
            <person name="Kato S."/>
            <person name="Chan C.S."/>
            <person name="Chiu B.K."/>
            <person name="Field E.K."/>
        </authorList>
    </citation>
    <scope>NUCLEOTIDE SEQUENCE [LARGE SCALE GENOMIC DNA]</scope>
    <source>
        <strain evidence="6 7">CP-5</strain>
    </source>
</reference>
<dbReference type="PANTHER" id="PTHR14413">
    <property type="entry name" value="RIBOSOMAL PROTEIN L17"/>
    <property type="match status" value="1"/>
</dbReference>
<evidence type="ECO:0000256" key="4">
    <source>
        <dbReference type="HAMAP-Rule" id="MF_01368"/>
    </source>
</evidence>
<dbReference type="InterPro" id="IPR047859">
    <property type="entry name" value="Ribosomal_bL17_CS"/>
</dbReference>
<protein>
    <recommendedName>
        <fullName evidence="4">Large ribosomal subunit protein bL17</fullName>
    </recommendedName>
</protein>
<sequence length="127" mass="13967">MRHRKHHGSLGLPTGHRRALLANLATALLTHGRIETTEAKARALRPYAEKLITLGKRGDLHARRQALSKLRYRPIVDRLFGDVATACSDRVGGYTRIVKTGYRAGDASPMAIIELVDSIETTEVAEA</sequence>
<organism evidence="6 7">
    <name type="scientific">Mariprofundus aestuarium</name>
    <dbReference type="NCBI Taxonomy" id="1921086"/>
    <lineage>
        <taxon>Bacteria</taxon>
        <taxon>Pseudomonadati</taxon>
        <taxon>Pseudomonadota</taxon>
        <taxon>Candidatius Mariprofundia</taxon>
        <taxon>Mariprofundales</taxon>
        <taxon>Mariprofundaceae</taxon>
        <taxon>Mariprofundus</taxon>
    </lineage>
</organism>
<dbReference type="KEGG" id="maes:Ga0123461_0361"/>
<dbReference type="HAMAP" id="MF_01368">
    <property type="entry name" value="Ribosomal_bL17"/>
    <property type="match status" value="1"/>
</dbReference>
<dbReference type="EMBL" id="CP018799">
    <property type="protein sequence ID" value="ATX78813.1"/>
    <property type="molecule type" value="Genomic_DNA"/>
</dbReference>
<dbReference type="GO" id="GO:0003735">
    <property type="term" value="F:structural constituent of ribosome"/>
    <property type="evidence" value="ECO:0007669"/>
    <property type="project" value="InterPro"/>
</dbReference>
<dbReference type="NCBIfam" id="TIGR00059">
    <property type="entry name" value="L17"/>
    <property type="match status" value="1"/>
</dbReference>
<dbReference type="Gene3D" id="3.90.1030.10">
    <property type="entry name" value="Ribosomal protein L17"/>
    <property type="match status" value="1"/>
</dbReference>
<keyword evidence="7" id="KW-1185">Reference proteome</keyword>
<keyword evidence="2 4" id="KW-0689">Ribosomal protein</keyword>
<dbReference type="GO" id="GO:0022625">
    <property type="term" value="C:cytosolic large ribosomal subunit"/>
    <property type="evidence" value="ECO:0007669"/>
    <property type="project" value="TreeGrafter"/>
</dbReference>
<comment type="similarity">
    <text evidence="1 4 5">Belongs to the bacterial ribosomal protein bL17 family.</text>
</comment>
<evidence type="ECO:0000256" key="3">
    <source>
        <dbReference type="ARBA" id="ARBA00023274"/>
    </source>
</evidence>
<evidence type="ECO:0000313" key="6">
    <source>
        <dbReference type="EMBL" id="ATX78813.1"/>
    </source>
</evidence>
<accession>A0A2K8KVM7</accession>
<dbReference type="Proteomes" id="UP000231701">
    <property type="component" value="Chromosome"/>
</dbReference>
<evidence type="ECO:0000256" key="1">
    <source>
        <dbReference type="ARBA" id="ARBA00008777"/>
    </source>
</evidence>